<dbReference type="InterPro" id="IPR035890">
    <property type="entry name" value="Anti-sigma-28_factor_FlgM_sf"/>
</dbReference>
<dbReference type="InterPro" id="IPR007412">
    <property type="entry name" value="FlgM"/>
</dbReference>
<evidence type="ECO:0000313" key="11">
    <source>
        <dbReference type="EMBL" id="MBR0564126.1"/>
    </source>
</evidence>
<evidence type="ECO:0000313" key="12">
    <source>
        <dbReference type="EMBL" id="MBS7457191.1"/>
    </source>
</evidence>
<evidence type="ECO:0000256" key="3">
    <source>
        <dbReference type="ARBA" id="ARBA00022491"/>
    </source>
</evidence>
<proteinExistence type="inferred from homology"/>
<organism evidence="11">
    <name type="scientific">Coralloluteibacterium stylophorae</name>
    <dbReference type="NCBI Taxonomy" id="1776034"/>
    <lineage>
        <taxon>Bacteria</taxon>
        <taxon>Pseudomonadati</taxon>
        <taxon>Pseudomonadota</taxon>
        <taxon>Gammaproteobacteria</taxon>
        <taxon>Lysobacterales</taxon>
        <taxon>Lysobacteraceae</taxon>
        <taxon>Coralloluteibacterium</taxon>
    </lineage>
</organism>
<keyword evidence="11" id="KW-0282">Flagellum</keyword>
<feature type="region of interest" description="Disordered" evidence="9">
    <location>
        <begin position="1"/>
        <end position="46"/>
    </location>
</feature>
<feature type="domain" description="Anti-sigma-28 factor FlgM C-terminal" evidence="10">
    <location>
        <begin position="42"/>
        <end position="96"/>
    </location>
</feature>
<sequence length="102" mass="10559">MSNKIEGAGMSNIYRLQPTARQDIERAGSERSAPVGATPAADSVRLSSEGASLQALQQRQDVDAPFDGAKVAALRSAIESGSYRIDAGAIAGRLVDLESALG</sequence>
<protein>
    <recommendedName>
        <fullName evidence="2">Negative regulator of flagellin synthesis</fullName>
    </recommendedName>
    <alternativeName>
        <fullName evidence="8">Anti-sigma-28 factor</fullName>
    </alternativeName>
</protein>
<dbReference type="AlphaFoldDB" id="A0A8J8AYW2"/>
<evidence type="ECO:0000256" key="6">
    <source>
        <dbReference type="ARBA" id="ARBA00023163"/>
    </source>
</evidence>
<dbReference type="GO" id="GO:0045892">
    <property type="term" value="P:negative regulation of DNA-templated transcription"/>
    <property type="evidence" value="ECO:0007669"/>
    <property type="project" value="InterPro"/>
</dbReference>
<evidence type="ECO:0000256" key="9">
    <source>
        <dbReference type="SAM" id="MobiDB-lite"/>
    </source>
</evidence>
<dbReference type="NCBIfam" id="TIGR03824">
    <property type="entry name" value="FlgM_jcvi"/>
    <property type="match status" value="1"/>
</dbReference>
<evidence type="ECO:0000256" key="7">
    <source>
        <dbReference type="ARBA" id="ARBA00024739"/>
    </source>
</evidence>
<accession>A0A8J8AYW2</accession>
<reference evidence="11" key="2">
    <citation type="submission" date="2021-04" db="EMBL/GenBank/DDBJ databases">
        <authorList>
            <person name="Karlyshev A.V."/>
        </authorList>
    </citation>
    <scope>NUCLEOTIDE SEQUENCE</scope>
    <source>
        <strain evidence="11">LMG 29479</strain>
    </source>
</reference>
<name>A0A8J8AYW2_9GAMM</name>
<reference evidence="12 13" key="1">
    <citation type="journal article" date="2021" name="Microbiol. Resour. Announc.">
        <title>Draft Genome Sequence of Coralloluteibacterium stylophorae LMG 29479T.</title>
        <authorList>
            <person name="Karlyshev A.V."/>
            <person name="Kudryashova E.B."/>
            <person name="Ariskina E.V."/>
            <person name="Conroy A.P."/>
            <person name="Abidueva E.Y."/>
        </authorList>
    </citation>
    <scope>NUCLEOTIDE SEQUENCE [LARGE SCALE GENOMIC DNA]</scope>
    <source>
        <strain evidence="12 13">LMG 29479</strain>
    </source>
</reference>
<dbReference type="InterPro" id="IPR031316">
    <property type="entry name" value="FlgM_C"/>
</dbReference>
<dbReference type="Pfam" id="PF04316">
    <property type="entry name" value="FlgM"/>
    <property type="match status" value="1"/>
</dbReference>
<dbReference type="EMBL" id="JAGQFT010000244">
    <property type="protein sequence ID" value="MBR0564126.1"/>
    <property type="molecule type" value="Genomic_DNA"/>
</dbReference>
<dbReference type="GO" id="GO:0044781">
    <property type="term" value="P:bacterial-type flagellum organization"/>
    <property type="evidence" value="ECO:0007669"/>
    <property type="project" value="UniProtKB-KW"/>
</dbReference>
<comment type="similarity">
    <text evidence="1">Belongs to the FlgM family.</text>
</comment>
<dbReference type="EMBL" id="JAGQFT020000005">
    <property type="protein sequence ID" value="MBS7457191.1"/>
    <property type="molecule type" value="Genomic_DNA"/>
</dbReference>
<evidence type="ECO:0000256" key="2">
    <source>
        <dbReference type="ARBA" id="ARBA00017823"/>
    </source>
</evidence>
<evidence type="ECO:0000313" key="13">
    <source>
        <dbReference type="Proteomes" id="UP000675747"/>
    </source>
</evidence>
<evidence type="ECO:0000259" key="10">
    <source>
        <dbReference type="Pfam" id="PF04316"/>
    </source>
</evidence>
<keyword evidence="4" id="KW-1005">Bacterial flagellum biogenesis</keyword>
<dbReference type="Proteomes" id="UP000675747">
    <property type="component" value="Unassembled WGS sequence"/>
</dbReference>
<keyword evidence="11" id="KW-0969">Cilium</keyword>
<evidence type="ECO:0000256" key="8">
    <source>
        <dbReference type="ARBA" id="ARBA00030117"/>
    </source>
</evidence>
<dbReference type="SUPFAM" id="SSF101498">
    <property type="entry name" value="Anti-sigma factor FlgM"/>
    <property type="match status" value="1"/>
</dbReference>
<gene>
    <name evidence="11" type="primary">flgM</name>
    <name evidence="12" type="ORF">KB893_008585</name>
    <name evidence="11" type="ORF">KB893_16705</name>
</gene>
<dbReference type="RefSeq" id="WP_211927989.1">
    <property type="nucleotide sequence ID" value="NZ_JAGQFT020000005.1"/>
</dbReference>
<comment type="caution">
    <text evidence="11">The sequence shown here is derived from an EMBL/GenBank/DDBJ whole genome shotgun (WGS) entry which is preliminary data.</text>
</comment>
<keyword evidence="11" id="KW-0966">Cell projection</keyword>
<comment type="function">
    <text evidence="7">Responsible for the coupling of flagellin expression to flagellar assembly by preventing expression of the flagellin genes when a component of the middle class of proteins is defective. It negatively regulates flagellar genes by inhibiting the activity of FliA by directly binding to FliA.</text>
</comment>
<evidence type="ECO:0000256" key="5">
    <source>
        <dbReference type="ARBA" id="ARBA00023015"/>
    </source>
</evidence>
<evidence type="ECO:0000256" key="4">
    <source>
        <dbReference type="ARBA" id="ARBA00022795"/>
    </source>
</evidence>
<keyword evidence="5" id="KW-0805">Transcription regulation</keyword>
<keyword evidence="6" id="KW-0804">Transcription</keyword>
<evidence type="ECO:0000256" key="1">
    <source>
        <dbReference type="ARBA" id="ARBA00005322"/>
    </source>
</evidence>
<keyword evidence="13" id="KW-1185">Reference proteome</keyword>
<keyword evidence="3" id="KW-0678">Repressor</keyword>